<sequence>MEQLYMAVPVPSSGDDEDTQEGWRLDVSAHCSGASSGSRSCTNSADTSSAAPSATPGETPEDDEDSFGRSCYAAHHRRSRRPGESHRAFTASNSPTELYLFLVQLLRVSEDLRSRLERIASKTAVSLEAVSQHSQASHSRADGRGYHAFRDRARGGGKGAALAGHQGIAKLRRRLSKETTHVQRAVEGLSAAGCTGVPGSGSSDSLAIPPAIFEAAVTCAQCNSLSHYECIVTCLERESDVTGVYVPVSRYVGPPQHVPRGSANGAGAVQEPFSRKDMRLEVDVISSNGHRWIKVKTATARNLELEAAALEVNGSTAFTDMLLGLVEGSRRACLPHRRAVQVAVVLLYRPPPLLEKFFAAHRIVWAALPAFQVVTVPRWETRARQPFAAPTPSAATWLPPLAPSPSFICLDTTALVTLCSQSCYADYLPYSVRMERLASFHVLQEQQRKEAEECRAVVAVLEPVLRSYTAWYTKDALEQKMRRALLCSRDTVGAETPSASAVEKRAQVVPLALILSTELDWLDLLERDSRQPPADSGGADTCRGTAAAPTTATAPSPELPFEESSLLREYSGRLERGAASSSLSLQERPNWIIADVTYKEFKWILETIAGPQEVARAARLLRLVSVVDTSFLRDSMLGRGGGEDSHATPRGSGEDAGRSHAFLSPMLPPLFTFVENLRLSGKVSGRNKMVFGLADAVDAVMVTSNEQLCCAAREQGIHVEACFHPSRSLTELKMYGLLRRHGPGKPPAVTF</sequence>
<feature type="compositionally biased region" description="Basic and acidic residues" evidence="1">
    <location>
        <begin position="641"/>
        <end position="658"/>
    </location>
</feature>
<feature type="region of interest" description="Disordered" evidence="1">
    <location>
        <begin position="638"/>
        <end position="658"/>
    </location>
</feature>
<reference evidence="4" key="1">
    <citation type="journal article" date="2021" name="Microbiol. Resour. Announc.">
        <title>LGAAP: Leishmaniinae Genome Assembly and Annotation Pipeline.</title>
        <authorList>
            <person name="Almutairi H."/>
            <person name="Urbaniak M.D."/>
            <person name="Bates M.D."/>
            <person name="Jariyapan N."/>
            <person name="Kwakye-Nuako G."/>
            <person name="Thomaz-Soccol V."/>
            <person name="Al-Salem W.S."/>
            <person name="Dillon R.J."/>
            <person name="Bates P.A."/>
            <person name="Gatherer D."/>
        </authorList>
    </citation>
    <scope>NUCLEOTIDE SEQUENCE [LARGE SCALE GENOMIC DNA]</scope>
</reference>
<organism evidence="3 4">
    <name type="scientific">Leishmania martiniquensis</name>
    <dbReference type="NCBI Taxonomy" id="1580590"/>
    <lineage>
        <taxon>Eukaryota</taxon>
        <taxon>Discoba</taxon>
        <taxon>Euglenozoa</taxon>
        <taxon>Kinetoplastea</taxon>
        <taxon>Metakinetoplastina</taxon>
        <taxon>Trypanosomatida</taxon>
        <taxon>Trypanosomatidae</taxon>
        <taxon>Leishmaniinae</taxon>
        <taxon>Leishmania</taxon>
    </lineage>
</organism>
<feature type="region of interest" description="Disordered" evidence="1">
    <location>
        <begin position="530"/>
        <end position="561"/>
    </location>
</feature>
<dbReference type="KEGG" id="lmat:92515216"/>
<feature type="domain" description="DUF1308" evidence="2">
    <location>
        <begin position="675"/>
        <end position="733"/>
    </location>
</feature>
<comment type="caution">
    <text evidence="3">The sequence shown here is derived from an EMBL/GenBank/DDBJ whole genome shotgun (WGS) entry which is preliminary data.</text>
</comment>
<dbReference type="GeneID" id="92515216"/>
<dbReference type="PANTHER" id="PTHR13379:SF0">
    <property type="entry name" value="UPF0415 PROTEIN C7ORF25"/>
    <property type="match status" value="1"/>
</dbReference>
<dbReference type="OrthoDB" id="441890at2759"/>
<feature type="region of interest" description="Disordered" evidence="1">
    <location>
        <begin position="1"/>
        <end position="68"/>
    </location>
</feature>
<gene>
    <name evidence="3" type="ORF">LSCM1_05231</name>
</gene>
<evidence type="ECO:0000259" key="2">
    <source>
        <dbReference type="Pfam" id="PF07000"/>
    </source>
</evidence>
<name>A0A836KI95_9TRYP</name>
<dbReference type="Proteomes" id="UP000673552">
    <property type="component" value="Unassembled WGS sequence"/>
</dbReference>
<feature type="compositionally biased region" description="Low complexity" evidence="1">
    <location>
        <begin position="545"/>
        <end position="555"/>
    </location>
</feature>
<accession>A0A836KI95</accession>
<dbReference type="InterPro" id="IPR010733">
    <property type="entry name" value="DUF1308"/>
</dbReference>
<dbReference type="EMBL" id="JAFEUZ010000025">
    <property type="protein sequence ID" value="KAG5476899.1"/>
    <property type="molecule type" value="Genomic_DNA"/>
</dbReference>
<dbReference type="Pfam" id="PF07000">
    <property type="entry name" value="DUF1308"/>
    <property type="match status" value="1"/>
</dbReference>
<dbReference type="AlphaFoldDB" id="A0A836KI95"/>
<proteinExistence type="predicted"/>
<reference evidence="4" key="2">
    <citation type="journal article" date="2021" name="Sci. Data">
        <title>Chromosome-scale genome sequencing, assembly and annotation of six genomes from subfamily Leishmaniinae.</title>
        <authorList>
            <person name="Almutairi H."/>
            <person name="Urbaniak M.D."/>
            <person name="Bates M.D."/>
            <person name="Jariyapan N."/>
            <person name="Kwakye-Nuako G."/>
            <person name="Thomaz Soccol V."/>
            <person name="Al-Salem W.S."/>
            <person name="Dillon R.J."/>
            <person name="Bates P.A."/>
            <person name="Gatherer D."/>
        </authorList>
    </citation>
    <scope>NUCLEOTIDE SEQUENCE [LARGE SCALE GENOMIC DNA]</scope>
</reference>
<evidence type="ECO:0000313" key="4">
    <source>
        <dbReference type="Proteomes" id="UP000673552"/>
    </source>
</evidence>
<evidence type="ECO:0000313" key="3">
    <source>
        <dbReference type="EMBL" id="KAG5476899.1"/>
    </source>
</evidence>
<keyword evidence="4" id="KW-1185">Reference proteome</keyword>
<protein>
    <recommendedName>
        <fullName evidence="2">DUF1308 domain-containing protein</fullName>
    </recommendedName>
</protein>
<feature type="compositionally biased region" description="Low complexity" evidence="1">
    <location>
        <begin position="42"/>
        <end position="58"/>
    </location>
</feature>
<evidence type="ECO:0000256" key="1">
    <source>
        <dbReference type="SAM" id="MobiDB-lite"/>
    </source>
</evidence>
<dbReference type="RefSeq" id="XP_067178069.1">
    <property type="nucleotide sequence ID" value="XM_067322704.1"/>
</dbReference>
<dbReference type="PANTHER" id="PTHR13379">
    <property type="entry name" value="UNCHARACTERIZED DUF1308"/>
    <property type="match status" value="1"/>
</dbReference>